<accession>A0A4U6U3S6</accession>
<gene>
    <name evidence="3" type="ORF">SEVIR_6G108900v2</name>
</gene>
<evidence type="ECO:0000313" key="4">
    <source>
        <dbReference type="Proteomes" id="UP000298652"/>
    </source>
</evidence>
<proteinExistence type="predicted"/>
<organism evidence="3 4">
    <name type="scientific">Setaria viridis</name>
    <name type="common">Green bristlegrass</name>
    <name type="synonym">Setaria italica subsp. viridis</name>
    <dbReference type="NCBI Taxonomy" id="4556"/>
    <lineage>
        <taxon>Eukaryota</taxon>
        <taxon>Viridiplantae</taxon>
        <taxon>Streptophyta</taxon>
        <taxon>Embryophyta</taxon>
        <taxon>Tracheophyta</taxon>
        <taxon>Spermatophyta</taxon>
        <taxon>Magnoliopsida</taxon>
        <taxon>Liliopsida</taxon>
        <taxon>Poales</taxon>
        <taxon>Poaceae</taxon>
        <taxon>PACMAD clade</taxon>
        <taxon>Panicoideae</taxon>
        <taxon>Panicodae</taxon>
        <taxon>Paniceae</taxon>
        <taxon>Cenchrinae</taxon>
        <taxon>Setaria</taxon>
    </lineage>
</organism>
<sequence length="247" mass="27825">MEHPQAHFPSPYFWPINLAHKTWPIPNPSFTPIHPPSSSTSGLAPLLPSRYLSPPLHVPPLAGPPPATPPRAAPRWSSTHRPSTRGPASGGGAVHGDPAREMRDLARLLLSPRLRSYEYQGEDPLQPWLDCIKWVQESFSTDGECSELVVLYEQCVRTFWHDERYKDDLRFLEVWLEYAGNCTDAEVIYKFLEANQIGQGHAIYYVSYVSLLEAKNKLRKANEIFDLGIARERVIGNKHGDGDAGYI</sequence>
<dbReference type="PANTHER" id="PTHR14030:SF19">
    <property type="entry name" value="MITOTIC SPINDLE CHECKPOINT PROTEIN BUBR1"/>
    <property type="match status" value="1"/>
</dbReference>
<dbReference type="AlphaFoldDB" id="A0A4U6U3S6"/>
<dbReference type="GO" id="GO:0007094">
    <property type="term" value="P:mitotic spindle assembly checkpoint signaling"/>
    <property type="evidence" value="ECO:0007669"/>
    <property type="project" value="InterPro"/>
</dbReference>
<protein>
    <recommendedName>
        <fullName evidence="2">BUB1 N-terminal domain-containing protein</fullName>
    </recommendedName>
</protein>
<dbReference type="OMA" id="YAGNCTD"/>
<evidence type="ECO:0000256" key="1">
    <source>
        <dbReference type="SAM" id="MobiDB-lite"/>
    </source>
</evidence>
<dbReference type="PROSITE" id="PS51489">
    <property type="entry name" value="BUB1_N"/>
    <property type="match status" value="1"/>
</dbReference>
<dbReference type="GO" id="GO:0051754">
    <property type="term" value="P:meiotic sister chromatid cohesion, centromeric"/>
    <property type="evidence" value="ECO:0007669"/>
    <property type="project" value="TreeGrafter"/>
</dbReference>
<feature type="compositionally biased region" description="Pro residues" evidence="1">
    <location>
        <begin position="57"/>
        <end position="72"/>
    </location>
</feature>
<dbReference type="Pfam" id="PF08311">
    <property type="entry name" value="Mad3_BUB1_I"/>
    <property type="match status" value="1"/>
</dbReference>
<name>A0A4U6U3S6_SETVI</name>
<dbReference type="GO" id="GO:0004672">
    <property type="term" value="F:protein kinase activity"/>
    <property type="evidence" value="ECO:0007669"/>
    <property type="project" value="TreeGrafter"/>
</dbReference>
<dbReference type="Gramene" id="TKW09542">
    <property type="protein sequence ID" value="TKW09542"/>
    <property type="gene ID" value="SEVIR_6G108900v2"/>
</dbReference>
<keyword evidence="4" id="KW-1185">Reference proteome</keyword>
<dbReference type="InterPro" id="IPR013212">
    <property type="entry name" value="Mad3/Bub1_I"/>
</dbReference>
<dbReference type="InterPro" id="IPR015661">
    <property type="entry name" value="Bub1/Mad3"/>
</dbReference>
<reference evidence="3" key="1">
    <citation type="submission" date="2019-03" db="EMBL/GenBank/DDBJ databases">
        <title>WGS assembly of Setaria viridis.</title>
        <authorList>
            <person name="Huang P."/>
            <person name="Jenkins J."/>
            <person name="Grimwood J."/>
            <person name="Barry K."/>
            <person name="Healey A."/>
            <person name="Mamidi S."/>
            <person name="Sreedasyam A."/>
            <person name="Shu S."/>
            <person name="Feldman M."/>
            <person name="Wu J."/>
            <person name="Yu Y."/>
            <person name="Chen C."/>
            <person name="Johnson J."/>
            <person name="Rokhsar D."/>
            <person name="Baxter I."/>
            <person name="Schmutz J."/>
            <person name="Brutnell T."/>
            <person name="Kellogg E."/>
        </authorList>
    </citation>
    <scope>NUCLEOTIDE SEQUENCE [LARGE SCALE GENOMIC DNA]</scope>
</reference>
<dbReference type="PANTHER" id="PTHR14030">
    <property type="entry name" value="MITOTIC CHECKPOINT SERINE/THREONINE-PROTEIN KINASE BUB1"/>
    <property type="match status" value="1"/>
</dbReference>
<evidence type="ECO:0000313" key="3">
    <source>
        <dbReference type="EMBL" id="TKW09542.1"/>
    </source>
</evidence>
<dbReference type="Gene3D" id="1.25.40.430">
    <property type="match status" value="1"/>
</dbReference>
<evidence type="ECO:0000259" key="2">
    <source>
        <dbReference type="PROSITE" id="PS51489"/>
    </source>
</evidence>
<dbReference type="EMBL" id="CM016557">
    <property type="protein sequence ID" value="TKW09542.1"/>
    <property type="molecule type" value="Genomic_DNA"/>
</dbReference>
<dbReference type="SMART" id="SM00777">
    <property type="entry name" value="Mad3_BUB1_I"/>
    <property type="match status" value="1"/>
</dbReference>
<feature type="domain" description="BUB1 N-terminal" evidence="2">
    <location>
        <begin position="110"/>
        <end position="247"/>
    </location>
</feature>
<dbReference type="Proteomes" id="UP000298652">
    <property type="component" value="Chromosome 6"/>
</dbReference>
<feature type="region of interest" description="Disordered" evidence="1">
    <location>
        <begin position="57"/>
        <end position="98"/>
    </location>
</feature>